<dbReference type="PANTHER" id="PTHR48098:SF6">
    <property type="entry name" value="FERRI-BACILLIBACTIN ESTERASE BESA"/>
    <property type="match status" value="1"/>
</dbReference>
<dbReference type="RefSeq" id="WP_048676148.1">
    <property type="nucleotide sequence ID" value="NZ_CBTJ020000101.1"/>
</dbReference>
<dbReference type="STRING" id="1400863.BN873_890136"/>
<comment type="caution">
    <text evidence="1">The sequence shown here is derived from an EMBL/GenBank/DDBJ whole genome shotgun (WGS) entry which is preliminary data.</text>
</comment>
<dbReference type="AlphaFoldDB" id="W6MCQ3"/>
<dbReference type="SUPFAM" id="SSF53474">
    <property type="entry name" value="alpha/beta-Hydrolases"/>
    <property type="match status" value="1"/>
</dbReference>
<evidence type="ECO:0000313" key="2">
    <source>
        <dbReference type="Proteomes" id="UP000035760"/>
    </source>
</evidence>
<reference evidence="1" key="2">
    <citation type="submission" date="2014-03" db="EMBL/GenBank/DDBJ databases">
        <title>Candidatus Competibacter-lineage genomes retrieved from metagenomes reveal functional metabolic diversity.</title>
        <authorList>
            <person name="McIlroy S.J."/>
            <person name="Albertsen M."/>
            <person name="Andresen E.K."/>
            <person name="Saunders A.M."/>
            <person name="Kristiansen R."/>
            <person name="Stokholm-Bjerregaard M."/>
            <person name="Nielsen K.L."/>
            <person name="Nielsen P.H."/>
        </authorList>
    </citation>
    <scope>NUCLEOTIDE SEQUENCE</scope>
    <source>
        <strain evidence="1">Run_A_D11</strain>
    </source>
</reference>
<protein>
    <submittedName>
        <fullName evidence="1">Esterase</fullName>
    </submittedName>
</protein>
<dbReference type="OrthoDB" id="6381520at2"/>
<dbReference type="EMBL" id="CBTJ020000101">
    <property type="protein sequence ID" value="CDI04230.1"/>
    <property type="molecule type" value="Genomic_DNA"/>
</dbReference>
<dbReference type="Gene3D" id="3.40.50.1820">
    <property type="entry name" value="alpha/beta hydrolase"/>
    <property type="match status" value="1"/>
</dbReference>
<dbReference type="Pfam" id="PF00756">
    <property type="entry name" value="Esterase"/>
    <property type="match status" value="1"/>
</dbReference>
<evidence type="ECO:0000313" key="1">
    <source>
        <dbReference type="EMBL" id="CDI04230.1"/>
    </source>
</evidence>
<reference evidence="1" key="1">
    <citation type="submission" date="2013-07" db="EMBL/GenBank/DDBJ databases">
        <authorList>
            <person name="McIlroy S."/>
        </authorList>
    </citation>
    <scope>NUCLEOTIDE SEQUENCE [LARGE SCALE GENOMIC DNA]</scope>
    <source>
        <strain evidence="1">Run_A_D11</strain>
    </source>
</reference>
<proteinExistence type="predicted"/>
<name>W6MCQ3_9GAMM</name>
<dbReference type="InterPro" id="IPR000801">
    <property type="entry name" value="Esterase-like"/>
</dbReference>
<organism evidence="1 2">
    <name type="scientific">Candidatus Competibacter denitrificans Run_A_D11</name>
    <dbReference type="NCBI Taxonomy" id="1400863"/>
    <lineage>
        <taxon>Bacteria</taxon>
        <taxon>Pseudomonadati</taxon>
        <taxon>Pseudomonadota</taxon>
        <taxon>Gammaproteobacteria</taxon>
        <taxon>Candidatus Competibacteraceae</taxon>
        <taxon>Candidatus Competibacter</taxon>
    </lineage>
</organism>
<accession>W6MCQ3</accession>
<keyword evidence="2" id="KW-1185">Reference proteome</keyword>
<sequence length="265" mass="29817">MLHRHDVESSYVMPRRVDVWCPPFHEAATTRYPVIYMHDGQNLFDPASAFIGVDWGIGEAMTRLRQESEGLGAMVVGIWNTPLRWREYMPSPPRTNQPPPWLAPFSEQAGGEPLSDAYLKFIVTELKPVIDATYPSLADRQNTFIMGSSMGGLISLFALIEYPTVFGGAGCLSTHWPAGEEALVDFLGQRLPQAGQHRLYFDFGTETLDAAYEPYQCRMDGWLQAAGYQRGRDWLTQKFAGAEHSERAWRARVGIPLRFLLNSAS</sequence>
<gene>
    <name evidence="1" type="ORF">BN873_890136</name>
</gene>
<dbReference type="PANTHER" id="PTHR48098">
    <property type="entry name" value="ENTEROCHELIN ESTERASE-RELATED"/>
    <property type="match status" value="1"/>
</dbReference>
<dbReference type="Proteomes" id="UP000035760">
    <property type="component" value="Unassembled WGS sequence"/>
</dbReference>
<dbReference type="InterPro" id="IPR029058">
    <property type="entry name" value="AB_hydrolase_fold"/>
</dbReference>
<dbReference type="InterPro" id="IPR050583">
    <property type="entry name" value="Mycobacterial_A85_antigen"/>
</dbReference>